<dbReference type="PROSITE" id="PS51752">
    <property type="entry name" value="JACALIN_LECTIN"/>
    <property type="match status" value="1"/>
</dbReference>
<dbReference type="SMART" id="SM00458">
    <property type="entry name" value="RICIN"/>
    <property type="match status" value="1"/>
</dbReference>
<dbReference type="PROSITE" id="PS50231">
    <property type="entry name" value="RICIN_B_LECTIN"/>
    <property type="match status" value="1"/>
</dbReference>
<keyword evidence="3" id="KW-1185">Reference proteome</keyword>
<evidence type="ECO:0000313" key="2">
    <source>
        <dbReference type="EMBL" id="AFZ21181.1"/>
    </source>
</evidence>
<dbReference type="AlphaFoldDB" id="K9WN10"/>
<dbReference type="CDD" id="cd00161">
    <property type="entry name" value="beta-trefoil_Ricin-like"/>
    <property type="match status" value="1"/>
</dbReference>
<sequence length="328" mass="35367">MADNTVKNGCNNGYFLIKSKLNGLVLDVAGNNAEAKTHLVVYPVKGTNGEPNQQWKITENGFIESRLNGFVVDIPGSRTEPFTPVITYPVNGSNGTPNQQWTITEDGLIKSKLNGLVLDVLGSSTEPLTPVVTYPVNGNNGTANQQWELVPVPEESSPASASFPTLGPRGSFIDAEEFAIQPKTPQSRIKTVRIKSGWAIDNIQVQYEDTAKNPPETYESIAAGASGGQADEFSIETGDYITGIVLTWGKESPDYPEQDIISLQFQTYKGVKSQVFGGSSSQKETATFSLEAFPNHEIIGLFGAHALNPVSNMDVLVRLGAYIRPVAS</sequence>
<evidence type="ECO:0000259" key="1">
    <source>
        <dbReference type="PROSITE" id="PS51752"/>
    </source>
</evidence>
<feature type="domain" description="Jacalin-type lectin" evidence="1">
    <location>
        <begin position="163"/>
        <end position="325"/>
    </location>
</feature>
<proteinExistence type="predicted"/>
<accession>K9WN10</accession>
<dbReference type="Pfam" id="PF00652">
    <property type="entry name" value="Ricin_B_lectin"/>
    <property type="match status" value="1"/>
</dbReference>
<dbReference type="HOGENOM" id="CLU_846816_0_0_3"/>
<gene>
    <name evidence="2" type="ORF">Mic7113_5549</name>
</gene>
<dbReference type="SMART" id="SM00915">
    <property type="entry name" value="Jacalin"/>
    <property type="match status" value="1"/>
</dbReference>
<dbReference type="KEGG" id="mic:Mic7113_5549"/>
<dbReference type="SUPFAM" id="SSF51101">
    <property type="entry name" value="Mannose-binding lectins"/>
    <property type="match status" value="1"/>
</dbReference>
<organism evidence="2 3">
    <name type="scientific">Allocoleopsis franciscana PCC 7113</name>
    <dbReference type="NCBI Taxonomy" id="1173027"/>
    <lineage>
        <taxon>Bacteria</taxon>
        <taxon>Bacillati</taxon>
        <taxon>Cyanobacteriota</taxon>
        <taxon>Cyanophyceae</taxon>
        <taxon>Coleofasciculales</taxon>
        <taxon>Coleofasciculaceae</taxon>
        <taxon>Allocoleopsis</taxon>
        <taxon>Allocoleopsis franciscana</taxon>
    </lineage>
</organism>
<reference evidence="2 3" key="1">
    <citation type="submission" date="2012-06" db="EMBL/GenBank/DDBJ databases">
        <title>Finished chromosome of genome of Microcoleus sp. PCC 7113.</title>
        <authorList>
            <consortium name="US DOE Joint Genome Institute"/>
            <person name="Gugger M."/>
            <person name="Coursin T."/>
            <person name="Rippka R."/>
            <person name="Tandeau De Marsac N."/>
            <person name="Huntemann M."/>
            <person name="Wei C.-L."/>
            <person name="Han J."/>
            <person name="Detter J.C."/>
            <person name="Han C."/>
            <person name="Tapia R."/>
            <person name="Chen A."/>
            <person name="Kyrpides N."/>
            <person name="Mavromatis K."/>
            <person name="Markowitz V."/>
            <person name="Szeto E."/>
            <person name="Ivanova N."/>
            <person name="Pagani I."/>
            <person name="Pati A."/>
            <person name="Goodwin L."/>
            <person name="Nordberg H.P."/>
            <person name="Cantor M.N."/>
            <person name="Hua S.X."/>
            <person name="Woyke T."/>
            <person name="Kerfeld C.A."/>
        </authorList>
    </citation>
    <scope>NUCLEOTIDE SEQUENCE [LARGE SCALE GENOMIC DNA]</scope>
    <source>
        <strain evidence="2 3">PCC 7113</strain>
    </source>
</reference>
<dbReference type="STRING" id="1173027.Mic7113_5549"/>
<dbReference type="Gene3D" id="2.100.10.30">
    <property type="entry name" value="Jacalin-like lectin domain"/>
    <property type="match status" value="1"/>
</dbReference>
<dbReference type="InterPro" id="IPR036404">
    <property type="entry name" value="Jacalin-like_lectin_dom_sf"/>
</dbReference>
<protein>
    <submittedName>
        <fullName evidence="2">Jacalin-like lectin protein,putative carbohydrate-binding protein</fullName>
    </submittedName>
</protein>
<name>K9WN10_9CYAN</name>
<dbReference type="InterPro" id="IPR001229">
    <property type="entry name" value="Jacalin-like_lectin_dom"/>
</dbReference>
<dbReference type="EMBL" id="CP003630">
    <property type="protein sequence ID" value="AFZ21181.1"/>
    <property type="molecule type" value="Genomic_DNA"/>
</dbReference>
<dbReference type="Pfam" id="PF01419">
    <property type="entry name" value="Jacalin"/>
    <property type="match status" value="1"/>
</dbReference>
<evidence type="ECO:0000313" key="3">
    <source>
        <dbReference type="Proteomes" id="UP000010471"/>
    </source>
</evidence>
<dbReference type="InterPro" id="IPR035992">
    <property type="entry name" value="Ricin_B-like_lectins"/>
</dbReference>
<keyword evidence="2" id="KW-0430">Lectin</keyword>
<dbReference type="GO" id="GO:0030246">
    <property type="term" value="F:carbohydrate binding"/>
    <property type="evidence" value="ECO:0007669"/>
    <property type="project" value="UniProtKB-KW"/>
</dbReference>
<dbReference type="eggNOG" id="COG2133">
    <property type="taxonomic scope" value="Bacteria"/>
</dbReference>
<dbReference type="Gene3D" id="2.80.10.50">
    <property type="match status" value="1"/>
</dbReference>
<dbReference type="Proteomes" id="UP000010471">
    <property type="component" value="Chromosome"/>
</dbReference>
<dbReference type="SUPFAM" id="SSF50370">
    <property type="entry name" value="Ricin B-like lectins"/>
    <property type="match status" value="1"/>
</dbReference>
<dbReference type="InterPro" id="IPR000772">
    <property type="entry name" value="Ricin_B_lectin"/>
</dbReference>